<name>A0A2W2A7E9_9BACT</name>
<dbReference type="Pfam" id="PF02617">
    <property type="entry name" value="ClpS"/>
    <property type="match status" value="1"/>
</dbReference>
<accession>A0A2W2A7E9</accession>
<dbReference type="OrthoDB" id="598046at2"/>
<dbReference type="Proteomes" id="UP000248745">
    <property type="component" value="Unassembled WGS sequence"/>
</dbReference>
<dbReference type="SUPFAM" id="SSF54736">
    <property type="entry name" value="ClpS-like"/>
    <property type="match status" value="1"/>
</dbReference>
<feature type="domain" description="Adaptor protein ClpS core" evidence="1">
    <location>
        <begin position="26"/>
        <end position="89"/>
    </location>
</feature>
<organism evidence="2 3">
    <name type="scientific">Taibaiella soli</name>
    <dbReference type="NCBI Taxonomy" id="1649169"/>
    <lineage>
        <taxon>Bacteria</taxon>
        <taxon>Pseudomonadati</taxon>
        <taxon>Bacteroidota</taxon>
        <taxon>Chitinophagia</taxon>
        <taxon>Chitinophagales</taxon>
        <taxon>Chitinophagaceae</taxon>
        <taxon>Taibaiella</taxon>
    </lineage>
</organism>
<dbReference type="InterPro" id="IPR003769">
    <property type="entry name" value="ClpS_core"/>
</dbReference>
<dbReference type="EMBL" id="QKTW01000026">
    <property type="protein sequence ID" value="PZF71161.1"/>
    <property type="molecule type" value="Genomic_DNA"/>
</dbReference>
<evidence type="ECO:0000313" key="2">
    <source>
        <dbReference type="EMBL" id="PZF71161.1"/>
    </source>
</evidence>
<dbReference type="AlphaFoldDB" id="A0A2W2A7E9"/>
<dbReference type="GO" id="GO:0008233">
    <property type="term" value="F:peptidase activity"/>
    <property type="evidence" value="ECO:0007669"/>
    <property type="project" value="UniProtKB-KW"/>
</dbReference>
<keyword evidence="2" id="KW-0645">Protease</keyword>
<dbReference type="Gene3D" id="3.30.1390.10">
    <property type="match status" value="1"/>
</dbReference>
<dbReference type="GO" id="GO:0006508">
    <property type="term" value="P:proteolysis"/>
    <property type="evidence" value="ECO:0007669"/>
    <property type="project" value="UniProtKB-KW"/>
</dbReference>
<keyword evidence="2" id="KW-0378">Hydrolase</keyword>
<evidence type="ECO:0000313" key="3">
    <source>
        <dbReference type="Proteomes" id="UP000248745"/>
    </source>
</evidence>
<dbReference type="InterPro" id="IPR014719">
    <property type="entry name" value="Ribosomal_bL12_C/ClpS-like"/>
</dbReference>
<comment type="caution">
    <text evidence="2">The sequence shown here is derived from an EMBL/GenBank/DDBJ whole genome shotgun (WGS) entry which is preliminary data.</text>
</comment>
<keyword evidence="3" id="KW-1185">Reference proteome</keyword>
<proteinExistence type="predicted"/>
<reference evidence="2 3" key="1">
    <citation type="submission" date="2018-06" db="EMBL/GenBank/DDBJ databases">
        <title>Mucibacter soli gen. nov., sp. nov., a new member of the family Chitinophagaceae producing mucin.</title>
        <authorList>
            <person name="Kim M.-K."/>
            <person name="Park S."/>
            <person name="Kim T.-S."/>
            <person name="Joung Y."/>
            <person name="Han J.-H."/>
            <person name="Kim S.B."/>
        </authorList>
    </citation>
    <scope>NUCLEOTIDE SEQUENCE [LARGE SCALE GENOMIC DNA]</scope>
    <source>
        <strain evidence="2 3">R1-15</strain>
    </source>
</reference>
<protein>
    <submittedName>
        <fullName evidence="2">ATP-dependent Clp protease adaptor ClpS</fullName>
    </submittedName>
</protein>
<evidence type="ECO:0000259" key="1">
    <source>
        <dbReference type="Pfam" id="PF02617"/>
    </source>
</evidence>
<sequence length="100" mass="11557">MNAGWNVQSAVKWQTQEETELDVLEDELHNLIVWNDEVNTFDWVIESLVNVCEHSPEQAEQCAMIIHHRGKYGVKKGSFEFLRPQAEALIDRGIQATIDY</sequence>
<dbReference type="GO" id="GO:0030163">
    <property type="term" value="P:protein catabolic process"/>
    <property type="evidence" value="ECO:0007669"/>
    <property type="project" value="InterPro"/>
</dbReference>
<gene>
    <name evidence="2" type="ORF">DN068_19490</name>
</gene>